<evidence type="ECO:0000256" key="4">
    <source>
        <dbReference type="SAM" id="MobiDB-lite"/>
    </source>
</evidence>
<feature type="region of interest" description="Disordered" evidence="4">
    <location>
        <begin position="191"/>
        <end position="211"/>
    </location>
</feature>
<dbReference type="Pfam" id="PF12906">
    <property type="entry name" value="RINGv"/>
    <property type="match status" value="1"/>
</dbReference>
<keyword evidence="1" id="KW-0479">Metal-binding</keyword>
<organism evidence="7 8">
    <name type="scientific">Rhododendron williamsianum</name>
    <dbReference type="NCBI Taxonomy" id="262921"/>
    <lineage>
        <taxon>Eukaryota</taxon>
        <taxon>Viridiplantae</taxon>
        <taxon>Streptophyta</taxon>
        <taxon>Embryophyta</taxon>
        <taxon>Tracheophyta</taxon>
        <taxon>Spermatophyta</taxon>
        <taxon>Magnoliopsida</taxon>
        <taxon>eudicotyledons</taxon>
        <taxon>Gunneridae</taxon>
        <taxon>Pentapetalae</taxon>
        <taxon>asterids</taxon>
        <taxon>Ericales</taxon>
        <taxon>Ericaceae</taxon>
        <taxon>Ericoideae</taxon>
        <taxon>Rhodoreae</taxon>
        <taxon>Rhododendron</taxon>
    </lineage>
</organism>
<feature type="compositionally biased region" description="Polar residues" evidence="4">
    <location>
        <begin position="53"/>
        <end position="68"/>
    </location>
</feature>
<proteinExistence type="predicted"/>
<keyword evidence="5" id="KW-1133">Transmembrane helix</keyword>
<feature type="transmembrane region" description="Helical" evidence="5">
    <location>
        <begin position="305"/>
        <end position="324"/>
    </location>
</feature>
<dbReference type="CDD" id="cd16495">
    <property type="entry name" value="RING_CH-C4HC3_MARCH"/>
    <property type="match status" value="1"/>
</dbReference>
<evidence type="ECO:0000259" key="6">
    <source>
        <dbReference type="PROSITE" id="PS51292"/>
    </source>
</evidence>
<dbReference type="PROSITE" id="PS51292">
    <property type="entry name" value="ZF_RING_CH"/>
    <property type="match status" value="1"/>
</dbReference>
<keyword evidence="5" id="KW-0812">Transmembrane</keyword>
<gene>
    <name evidence="7" type="ORF">C3L33_14890</name>
</gene>
<feature type="non-terminal residue" evidence="7">
    <location>
        <position position="1"/>
    </location>
</feature>
<dbReference type="Proteomes" id="UP000428333">
    <property type="component" value="Linkage Group LG09"/>
</dbReference>
<accession>A0A6A4L4S4</accession>
<feature type="transmembrane region" description="Helical" evidence="5">
    <location>
        <begin position="336"/>
        <end position="357"/>
    </location>
</feature>
<evidence type="ECO:0000256" key="3">
    <source>
        <dbReference type="ARBA" id="ARBA00022833"/>
    </source>
</evidence>
<evidence type="ECO:0000256" key="2">
    <source>
        <dbReference type="ARBA" id="ARBA00022771"/>
    </source>
</evidence>
<dbReference type="AlphaFoldDB" id="A0A6A4L4S4"/>
<dbReference type="InterPro" id="IPR011016">
    <property type="entry name" value="Znf_RING-CH"/>
</dbReference>
<dbReference type="PANTHER" id="PTHR46158:SF11">
    <property type="entry name" value="ZINC FINGER PROTEIN"/>
    <property type="match status" value="1"/>
</dbReference>
<dbReference type="InterPro" id="IPR013083">
    <property type="entry name" value="Znf_RING/FYVE/PHD"/>
</dbReference>
<dbReference type="GO" id="GO:0008270">
    <property type="term" value="F:zinc ion binding"/>
    <property type="evidence" value="ECO:0007669"/>
    <property type="project" value="UniProtKB-KW"/>
</dbReference>
<dbReference type="OrthoDB" id="435038at2759"/>
<feature type="transmembrane region" description="Helical" evidence="5">
    <location>
        <begin position="363"/>
        <end position="383"/>
    </location>
</feature>
<comment type="caution">
    <text evidence="7">The sequence shown here is derived from an EMBL/GenBank/DDBJ whole genome shotgun (WGS) entry which is preliminary data.</text>
</comment>
<dbReference type="PANTHER" id="PTHR46158">
    <property type="entry name" value="OS02G0165000 PROTEIN"/>
    <property type="match status" value="1"/>
</dbReference>
<feature type="region of interest" description="Disordered" evidence="4">
    <location>
        <begin position="1"/>
        <end position="76"/>
    </location>
</feature>
<feature type="domain" description="RING-CH-type" evidence="6">
    <location>
        <begin position="213"/>
        <end position="274"/>
    </location>
</feature>
<evidence type="ECO:0000256" key="5">
    <source>
        <dbReference type="SAM" id="Phobius"/>
    </source>
</evidence>
<reference evidence="7 8" key="1">
    <citation type="journal article" date="2019" name="Genome Biol. Evol.">
        <title>The Rhododendron genome and chromosomal organization provide insight into shared whole-genome duplications across the heath family (Ericaceae).</title>
        <authorList>
            <person name="Soza V.L."/>
            <person name="Lindsley D."/>
            <person name="Waalkes A."/>
            <person name="Ramage E."/>
            <person name="Patwardhan R.P."/>
            <person name="Burton J.N."/>
            <person name="Adey A."/>
            <person name="Kumar A."/>
            <person name="Qiu R."/>
            <person name="Shendure J."/>
            <person name="Hall B."/>
        </authorList>
    </citation>
    <scope>NUCLEOTIDE SEQUENCE [LARGE SCALE GENOMIC DNA]</scope>
    <source>
        <strain evidence="7">RSF 1966-606</strain>
    </source>
</reference>
<evidence type="ECO:0000313" key="7">
    <source>
        <dbReference type="EMBL" id="KAE9453210.1"/>
    </source>
</evidence>
<dbReference type="SUPFAM" id="SSF57850">
    <property type="entry name" value="RING/U-box"/>
    <property type="match status" value="1"/>
</dbReference>
<dbReference type="EMBL" id="QEFC01002304">
    <property type="protein sequence ID" value="KAE9453210.1"/>
    <property type="molecule type" value="Genomic_DNA"/>
</dbReference>
<feature type="transmembrane region" description="Helical" evidence="5">
    <location>
        <begin position="390"/>
        <end position="407"/>
    </location>
</feature>
<keyword evidence="8" id="KW-1185">Reference proteome</keyword>
<evidence type="ECO:0000313" key="8">
    <source>
        <dbReference type="Proteomes" id="UP000428333"/>
    </source>
</evidence>
<sequence length="485" mass="52977">MQNSQAVTGAAVDDPPQADPQPGGPSDELVNSRPNLKRSDLSLQIPTKPPISFGSSRSGKNLLQSQDASSGSPSSRGFFRGLSFKKKVTITEAEKSSLLNPDLKTTPESPVLENSTFSWKKCASVPVTPASNCPLMLPRLLQQGLIVSGSNRIKGLYTHVGSVHAPVSRSLSIPGRNVVIVRSFSFAASKEHAQTDTSDEQITPVPTEHDDEEIPEEEAVCRICFDVCEEGNTLKMECSCKGALRLIHEECAVKWFSTKGNRNCDVCGQEVLNLPVTLLRMPSSIQRNDRLEQNLQNLDARTISVWQDFVVLVLISTICYFFFLEQLLIGNMKTQAIVVAAPFSFTLGLLGSIFAVLLAIRQYIWTFAALEFALVAIILHLFYSWLQLKAIYAIMLSAVLGFGMSIASTRYISDILPGESKLPKTLALFKLVSTNRAHVGCVFLVVVLSKGKNNSGGVSITFNGCTRFWLYPLLGVATIEALTIC</sequence>
<keyword evidence="2" id="KW-0863">Zinc-finger</keyword>
<protein>
    <recommendedName>
        <fullName evidence="6">RING-CH-type domain-containing protein</fullName>
    </recommendedName>
</protein>
<keyword evidence="3" id="KW-0862">Zinc</keyword>
<evidence type="ECO:0000256" key="1">
    <source>
        <dbReference type="ARBA" id="ARBA00022723"/>
    </source>
</evidence>
<dbReference type="SMART" id="SM00744">
    <property type="entry name" value="RINGv"/>
    <property type="match status" value="1"/>
</dbReference>
<dbReference type="Gene3D" id="3.30.40.10">
    <property type="entry name" value="Zinc/RING finger domain, C3HC4 (zinc finger)"/>
    <property type="match status" value="1"/>
</dbReference>
<keyword evidence="5" id="KW-0472">Membrane</keyword>
<name>A0A6A4L4S4_9ERIC</name>